<feature type="region of interest" description="Disordered" evidence="1">
    <location>
        <begin position="67"/>
        <end position="93"/>
    </location>
</feature>
<feature type="transmembrane region" description="Helical" evidence="2">
    <location>
        <begin position="39"/>
        <end position="60"/>
    </location>
</feature>
<evidence type="ECO:0000313" key="3">
    <source>
        <dbReference type="EMBL" id="SOY29664.1"/>
    </source>
</evidence>
<sequence length="93" mass="10820">MKEKKSVRTMDIILAVIAVFLLLFIVVMVWLYYQTGAIPDTLCTCVFAACGGECGVMGWIKTTKERQRERSFELEDREHEEQRQKEMEANLNE</sequence>
<evidence type="ECO:0000256" key="1">
    <source>
        <dbReference type="SAM" id="MobiDB-lite"/>
    </source>
</evidence>
<protein>
    <submittedName>
        <fullName evidence="3">Uncharacterized protein</fullName>
    </submittedName>
</protein>
<accession>A0A2K4ZGU5</accession>
<keyword evidence="4" id="KW-1185">Reference proteome</keyword>
<proteinExistence type="predicted"/>
<evidence type="ECO:0000313" key="4">
    <source>
        <dbReference type="Proteomes" id="UP000236311"/>
    </source>
</evidence>
<keyword evidence="2" id="KW-1133">Transmembrane helix</keyword>
<dbReference type="OrthoDB" id="2087262at2"/>
<keyword evidence="2" id="KW-0812">Transmembrane</keyword>
<organism evidence="3 4">
    <name type="scientific">Acetatifactor muris</name>
    <dbReference type="NCBI Taxonomy" id="879566"/>
    <lineage>
        <taxon>Bacteria</taxon>
        <taxon>Bacillati</taxon>
        <taxon>Bacillota</taxon>
        <taxon>Clostridia</taxon>
        <taxon>Lachnospirales</taxon>
        <taxon>Lachnospiraceae</taxon>
        <taxon>Acetatifactor</taxon>
    </lineage>
</organism>
<gene>
    <name evidence="3" type="ORF">AMURIS_02385</name>
</gene>
<dbReference type="AlphaFoldDB" id="A0A2K4ZGU5"/>
<feature type="transmembrane region" description="Helical" evidence="2">
    <location>
        <begin position="12"/>
        <end position="33"/>
    </location>
</feature>
<dbReference type="Proteomes" id="UP000236311">
    <property type="component" value="Unassembled WGS sequence"/>
</dbReference>
<reference evidence="3 4" key="1">
    <citation type="submission" date="2018-01" db="EMBL/GenBank/DDBJ databases">
        <authorList>
            <person name="Gaut B.S."/>
            <person name="Morton B.R."/>
            <person name="Clegg M.T."/>
            <person name="Duvall M.R."/>
        </authorList>
    </citation>
    <scope>NUCLEOTIDE SEQUENCE [LARGE SCALE GENOMIC DNA]</scope>
    <source>
        <strain evidence="3">GP69</strain>
    </source>
</reference>
<dbReference type="RefSeq" id="WP_103239754.1">
    <property type="nucleotide sequence ID" value="NZ_JANJZD010000010.1"/>
</dbReference>
<keyword evidence="2" id="KW-0472">Membrane</keyword>
<evidence type="ECO:0000256" key="2">
    <source>
        <dbReference type="SAM" id="Phobius"/>
    </source>
</evidence>
<name>A0A2K4ZGU5_9FIRM</name>
<dbReference type="EMBL" id="OFSM01000011">
    <property type="protein sequence ID" value="SOY29664.1"/>
    <property type="molecule type" value="Genomic_DNA"/>
</dbReference>